<dbReference type="EMBL" id="SDMP01000005">
    <property type="protein sequence ID" value="RYR57847.1"/>
    <property type="molecule type" value="Genomic_DNA"/>
</dbReference>
<proteinExistence type="predicted"/>
<protein>
    <submittedName>
        <fullName evidence="1">Uncharacterized protein</fullName>
    </submittedName>
</protein>
<dbReference type="AlphaFoldDB" id="A0A445D3P3"/>
<keyword evidence="2" id="KW-1185">Reference proteome</keyword>
<dbReference type="Proteomes" id="UP000289738">
    <property type="component" value="Chromosome A05"/>
</dbReference>
<comment type="caution">
    <text evidence="1">The sequence shown here is derived from an EMBL/GenBank/DDBJ whole genome shotgun (WGS) entry which is preliminary data.</text>
</comment>
<sequence>MPGKHSKLWFYKDIVKVLEDNQEIRGIPPNLKEFSALNCKSLSQRGTSVLLNQQVHEGKSTHFVMPGESIPRWFEWCSSGPSISFWFRGTEFPSKSLCIAILLKHDIHSPPLQVKPIVTINGNQVSHGFGRPMDQMSIFNMNKHFDYKEIHFERGWNHAKLSYKVYGRYLIAKEMGMHILKQESSSTMEDIRFTDPYKMTQVIIMMIMLSTAFPNHKKQPLLL</sequence>
<name>A0A445D3P3_ARAHY</name>
<evidence type="ECO:0000313" key="2">
    <source>
        <dbReference type="Proteomes" id="UP000289738"/>
    </source>
</evidence>
<accession>A0A445D3P3</accession>
<organism evidence="1 2">
    <name type="scientific">Arachis hypogaea</name>
    <name type="common">Peanut</name>
    <dbReference type="NCBI Taxonomy" id="3818"/>
    <lineage>
        <taxon>Eukaryota</taxon>
        <taxon>Viridiplantae</taxon>
        <taxon>Streptophyta</taxon>
        <taxon>Embryophyta</taxon>
        <taxon>Tracheophyta</taxon>
        <taxon>Spermatophyta</taxon>
        <taxon>Magnoliopsida</taxon>
        <taxon>eudicotyledons</taxon>
        <taxon>Gunneridae</taxon>
        <taxon>Pentapetalae</taxon>
        <taxon>rosids</taxon>
        <taxon>fabids</taxon>
        <taxon>Fabales</taxon>
        <taxon>Fabaceae</taxon>
        <taxon>Papilionoideae</taxon>
        <taxon>50 kb inversion clade</taxon>
        <taxon>dalbergioids sensu lato</taxon>
        <taxon>Dalbergieae</taxon>
        <taxon>Pterocarpus clade</taxon>
        <taxon>Arachis</taxon>
    </lineage>
</organism>
<gene>
    <name evidence="1" type="ORF">Ahy_A05g023532</name>
</gene>
<evidence type="ECO:0000313" key="1">
    <source>
        <dbReference type="EMBL" id="RYR57847.1"/>
    </source>
</evidence>
<reference evidence="1 2" key="1">
    <citation type="submission" date="2019-01" db="EMBL/GenBank/DDBJ databases">
        <title>Sequencing of cultivated peanut Arachis hypogaea provides insights into genome evolution and oil improvement.</title>
        <authorList>
            <person name="Chen X."/>
        </authorList>
    </citation>
    <scope>NUCLEOTIDE SEQUENCE [LARGE SCALE GENOMIC DNA]</scope>
    <source>
        <strain evidence="2">cv. Fuhuasheng</strain>
        <tissue evidence="1">Leaves</tissue>
    </source>
</reference>